<dbReference type="PANTHER" id="PTHR13939">
    <property type="entry name" value="NICOTINAMIDE-NUCLEOTIDE AMIDOHYDROLASE PNCC"/>
    <property type="match status" value="1"/>
</dbReference>
<dbReference type="Gene3D" id="3.90.950.20">
    <property type="entry name" value="CinA-like"/>
    <property type="match status" value="1"/>
</dbReference>
<dbReference type="CDD" id="cd00885">
    <property type="entry name" value="cinA"/>
    <property type="match status" value="1"/>
</dbReference>
<dbReference type="InterPro" id="IPR036653">
    <property type="entry name" value="CinA-like_C"/>
</dbReference>
<gene>
    <name evidence="3" type="ORF">DCC81_19795</name>
</gene>
<dbReference type="InterPro" id="IPR036425">
    <property type="entry name" value="MoaB/Mog-like_dom_sf"/>
</dbReference>
<proteinExistence type="inferred from homology"/>
<dbReference type="RefSeq" id="WP_108688425.1">
    <property type="nucleotide sequence ID" value="NZ_QCYK01000003.1"/>
</dbReference>
<dbReference type="Pfam" id="PF02464">
    <property type="entry name" value="CinA"/>
    <property type="match status" value="1"/>
</dbReference>
<feature type="domain" description="MoaB/Mog" evidence="2">
    <location>
        <begin position="7"/>
        <end position="173"/>
    </location>
</feature>
<name>A0A2T7BC65_9BACT</name>
<keyword evidence="4" id="KW-1185">Reference proteome</keyword>
<dbReference type="PIRSF" id="PIRSF006728">
    <property type="entry name" value="CinA"/>
    <property type="match status" value="1"/>
</dbReference>
<organism evidence="3 4">
    <name type="scientific">Chitinophaga parva</name>
    <dbReference type="NCBI Taxonomy" id="2169414"/>
    <lineage>
        <taxon>Bacteria</taxon>
        <taxon>Pseudomonadati</taxon>
        <taxon>Bacteroidota</taxon>
        <taxon>Chitinophagia</taxon>
        <taxon>Chitinophagales</taxon>
        <taxon>Chitinophagaceae</taxon>
        <taxon>Chitinophaga</taxon>
    </lineage>
</organism>
<dbReference type="EMBL" id="QCYK01000003">
    <property type="protein sequence ID" value="PUZ22679.1"/>
    <property type="molecule type" value="Genomic_DNA"/>
</dbReference>
<dbReference type="SUPFAM" id="SSF142433">
    <property type="entry name" value="CinA-like"/>
    <property type="match status" value="1"/>
</dbReference>
<dbReference type="SMART" id="SM00852">
    <property type="entry name" value="MoCF_biosynth"/>
    <property type="match status" value="1"/>
</dbReference>
<dbReference type="Proteomes" id="UP000244450">
    <property type="component" value="Unassembled WGS sequence"/>
</dbReference>
<dbReference type="NCBIfam" id="TIGR00199">
    <property type="entry name" value="PncC_domain"/>
    <property type="match status" value="1"/>
</dbReference>
<comment type="caution">
    <text evidence="3">The sequence shown here is derived from an EMBL/GenBank/DDBJ whole genome shotgun (WGS) entry which is preliminary data.</text>
</comment>
<dbReference type="InterPro" id="IPR008135">
    <property type="entry name" value="Competence-induced_CinA"/>
</dbReference>
<dbReference type="HAMAP" id="MF_00226_B">
    <property type="entry name" value="CinA_B"/>
    <property type="match status" value="1"/>
</dbReference>
<dbReference type="NCBIfam" id="TIGR00200">
    <property type="entry name" value="cinA_nterm"/>
    <property type="match status" value="1"/>
</dbReference>
<dbReference type="InterPro" id="IPR050101">
    <property type="entry name" value="CinA"/>
</dbReference>
<reference evidence="3 4" key="1">
    <citation type="submission" date="2018-04" db="EMBL/GenBank/DDBJ databases">
        <title>Chitinophaga fuyangensis sp. nov., isolated from soil in a chemical factory.</title>
        <authorList>
            <person name="Chen K."/>
        </authorList>
    </citation>
    <scope>NUCLEOTIDE SEQUENCE [LARGE SCALE GENOMIC DNA]</scope>
    <source>
        <strain evidence="3 4">LY-1</strain>
    </source>
</reference>
<dbReference type="AlphaFoldDB" id="A0A2T7BC65"/>
<dbReference type="Gene3D" id="3.40.980.10">
    <property type="entry name" value="MoaB/Mog-like domain"/>
    <property type="match status" value="1"/>
</dbReference>
<evidence type="ECO:0000313" key="3">
    <source>
        <dbReference type="EMBL" id="PUZ22679.1"/>
    </source>
</evidence>
<comment type="similarity">
    <text evidence="1">Belongs to the CinA family.</text>
</comment>
<evidence type="ECO:0000313" key="4">
    <source>
        <dbReference type="Proteomes" id="UP000244450"/>
    </source>
</evidence>
<dbReference type="InterPro" id="IPR041424">
    <property type="entry name" value="CinA_KH"/>
</dbReference>
<dbReference type="Pfam" id="PF00994">
    <property type="entry name" value="MoCF_biosynth"/>
    <property type="match status" value="1"/>
</dbReference>
<dbReference type="OrthoDB" id="9801454at2"/>
<sequence>MEKILASIITIGDELLIGQTIDTNSAWIAQQLNAIGIWVHRRVAVGDTREAILRALDEEGSLSSLILITGGLGPTADDITKPVLCDYFGGVLVQNEEALQNVLRIFEGRGLPTLQRNLDQALVPDTCTVVPNKRGTAPGMWFEQNGKIFISMPGVPYEMQGMMLDYILPRLPEIYDAPAVLHQTLLTSGMGESFVAERIADFETALPPNIKLAYLPSYGLLKLRLTAFGKDKLTTALALTQQFTTLKSLLTDITVDEEDIPMGAVLGKLLKARGQTVATAESCTGGYIAHLLTLIPGSSAYFQGSVVSYANEVKHALLNVPEATLAAHGAVSEAVVLAMVNGVLDTMKTDYAIAVSGIMGPDGGSPEKPVGTVWVAVGDKKRQTAVKYQLRYDRRHNIEMTAAYAINELRKFILANGH</sequence>
<accession>A0A2T7BC65</accession>
<dbReference type="SUPFAM" id="SSF53218">
    <property type="entry name" value="Molybdenum cofactor biosynthesis proteins"/>
    <property type="match status" value="1"/>
</dbReference>
<evidence type="ECO:0000256" key="1">
    <source>
        <dbReference type="HAMAP-Rule" id="MF_00226"/>
    </source>
</evidence>
<evidence type="ECO:0000259" key="2">
    <source>
        <dbReference type="SMART" id="SM00852"/>
    </source>
</evidence>
<protein>
    <recommendedName>
        <fullName evidence="1">CinA-like protein</fullName>
    </recommendedName>
</protein>
<dbReference type="InterPro" id="IPR008136">
    <property type="entry name" value="CinA_C"/>
</dbReference>
<dbReference type="Pfam" id="PF18146">
    <property type="entry name" value="CinA_KH"/>
    <property type="match status" value="1"/>
</dbReference>
<dbReference type="PANTHER" id="PTHR13939:SF0">
    <property type="entry name" value="NMN AMIDOHYDROLASE-LIKE PROTEIN YFAY"/>
    <property type="match status" value="1"/>
</dbReference>
<dbReference type="InterPro" id="IPR001453">
    <property type="entry name" value="MoaB/Mog_dom"/>
</dbReference>